<keyword evidence="1" id="KW-0378">Hydrolase</keyword>
<dbReference type="RefSeq" id="WP_266281749.1">
    <property type="nucleotide sequence ID" value="NZ_JAPKNF010000001.1"/>
</dbReference>
<feature type="modified residue" description="4-aspartylphosphate" evidence="2">
    <location>
        <position position="57"/>
    </location>
</feature>
<dbReference type="Pfam" id="PF07228">
    <property type="entry name" value="SpoIIE"/>
    <property type="match status" value="1"/>
</dbReference>
<proteinExistence type="predicted"/>
<dbReference type="SMART" id="SM00448">
    <property type="entry name" value="REC"/>
    <property type="match status" value="1"/>
</dbReference>
<evidence type="ECO:0000313" key="6">
    <source>
        <dbReference type="Proteomes" id="UP001223743"/>
    </source>
</evidence>
<feature type="domain" description="Response regulatory" evidence="4">
    <location>
        <begin position="7"/>
        <end position="124"/>
    </location>
</feature>
<keyword evidence="6" id="KW-1185">Reference proteome</keyword>
<feature type="coiled-coil region" evidence="3">
    <location>
        <begin position="123"/>
        <end position="150"/>
    </location>
</feature>
<dbReference type="SMART" id="SM00331">
    <property type="entry name" value="PP2C_SIG"/>
    <property type="match status" value="1"/>
</dbReference>
<evidence type="ECO:0000313" key="5">
    <source>
        <dbReference type="EMBL" id="MDQ0514818.1"/>
    </source>
</evidence>
<dbReference type="PANTHER" id="PTHR43156">
    <property type="entry name" value="STAGE II SPORULATION PROTEIN E-RELATED"/>
    <property type="match status" value="1"/>
</dbReference>
<name>A0ABU0M1K0_9HYPH</name>
<keyword evidence="2" id="KW-0597">Phosphoprotein</keyword>
<dbReference type="SUPFAM" id="SSF52172">
    <property type="entry name" value="CheY-like"/>
    <property type="match status" value="1"/>
</dbReference>
<evidence type="ECO:0000256" key="3">
    <source>
        <dbReference type="SAM" id="Coils"/>
    </source>
</evidence>
<evidence type="ECO:0000256" key="1">
    <source>
        <dbReference type="ARBA" id="ARBA00022801"/>
    </source>
</evidence>
<accession>A0ABU0M1K0</accession>
<dbReference type="PANTHER" id="PTHR43156:SF2">
    <property type="entry name" value="STAGE II SPORULATION PROTEIN E"/>
    <property type="match status" value="1"/>
</dbReference>
<dbReference type="InterPro" id="IPR052016">
    <property type="entry name" value="Bact_Sigma-Reg"/>
</dbReference>
<dbReference type="Gene3D" id="3.40.50.2300">
    <property type="match status" value="1"/>
</dbReference>
<dbReference type="EMBL" id="JAUSWJ010000001">
    <property type="protein sequence ID" value="MDQ0514818.1"/>
    <property type="molecule type" value="Genomic_DNA"/>
</dbReference>
<keyword evidence="3" id="KW-0175">Coiled coil</keyword>
<comment type="caution">
    <text evidence="5">The sequence shown here is derived from an EMBL/GenBank/DDBJ whole genome shotgun (WGS) entry which is preliminary data.</text>
</comment>
<dbReference type="InterPro" id="IPR001932">
    <property type="entry name" value="PPM-type_phosphatase-like_dom"/>
</dbReference>
<evidence type="ECO:0000259" key="4">
    <source>
        <dbReference type="PROSITE" id="PS50110"/>
    </source>
</evidence>
<organism evidence="5 6">
    <name type="scientific">Kaistia geumhonensis</name>
    <dbReference type="NCBI Taxonomy" id="410839"/>
    <lineage>
        <taxon>Bacteria</taxon>
        <taxon>Pseudomonadati</taxon>
        <taxon>Pseudomonadota</taxon>
        <taxon>Alphaproteobacteria</taxon>
        <taxon>Hyphomicrobiales</taxon>
        <taxon>Kaistiaceae</taxon>
        <taxon>Kaistia</taxon>
    </lineage>
</organism>
<dbReference type="Gene3D" id="3.60.40.10">
    <property type="entry name" value="PPM-type phosphatase domain"/>
    <property type="match status" value="1"/>
</dbReference>
<protein>
    <submittedName>
        <fullName evidence="5">Serine phosphatase RsbU (Regulator of sigma subunit)</fullName>
    </submittedName>
</protein>
<dbReference type="PROSITE" id="PS50110">
    <property type="entry name" value="RESPONSE_REGULATORY"/>
    <property type="match status" value="1"/>
</dbReference>
<reference evidence="5 6" key="1">
    <citation type="submission" date="2023-07" db="EMBL/GenBank/DDBJ databases">
        <title>Genomic Encyclopedia of Type Strains, Phase IV (KMG-IV): sequencing the most valuable type-strain genomes for metagenomic binning, comparative biology and taxonomic classification.</title>
        <authorList>
            <person name="Goeker M."/>
        </authorList>
    </citation>
    <scope>NUCLEOTIDE SEQUENCE [LARGE SCALE GENOMIC DNA]</scope>
    <source>
        <strain evidence="5 6">B1-1</strain>
    </source>
</reference>
<dbReference type="Proteomes" id="UP001223743">
    <property type="component" value="Unassembled WGS sequence"/>
</dbReference>
<dbReference type="InterPro" id="IPR036457">
    <property type="entry name" value="PPM-type-like_dom_sf"/>
</dbReference>
<dbReference type="InterPro" id="IPR011006">
    <property type="entry name" value="CheY-like_superfamily"/>
</dbReference>
<evidence type="ECO:0000256" key="2">
    <source>
        <dbReference type="PROSITE-ProRule" id="PRU00169"/>
    </source>
</evidence>
<gene>
    <name evidence="5" type="ORF">QO015_000431</name>
</gene>
<dbReference type="InterPro" id="IPR001789">
    <property type="entry name" value="Sig_transdc_resp-reg_receiver"/>
</dbReference>
<dbReference type="SUPFAM" id="SSF81606">
    <property type="entry name" value="PP2C-like"/>
    <property type="match status" value="1"/>
</dbReference>
<dbReference type="Pfam" id="PF00072">
    <property type="entry name" value="Response_reg"/>
    <property type="match status" value="1"/>
</dbReference>
<sequence>MTIAESHILVVDDVEDNRAILMRRLQRLGFRHLAEAEDGVAALEHIRSHPVDLVLLDVMMPRMNGVEVLEAMRLENRLEQTAVIMISAATEIETVVKCIDLGAEDYLPKPFNPSILRARIGSVLEKKMLRAEVRRQLTRLEQEMAGARAQQLAMVNTHFPPPGGPVEVHAVMMPAQEVGGDLYDFFQVTPETLCIAIGDVSGKGMPAALFMARTRSLLRAGTLQFHALTGRLPRPSEVAALLNDELCKNNEDCVFITLLVGFLDIATGRLDYVNAGHLPPLRAGGDGVSTDRSPADPPIGVMDHLAFSDRSLQLSEGETLVLVTDGLPEMENGAREMYSSARLMADCLALAGLAAEPFSSALVERVLGHADGVDQFDDVTALVLRWRPPSA</sequence>